<evidence type="ECO:0000256" key="1">
    <source>
        <dbReference type="SAM" id="Phobius"/>
    </source>
</evidence>
<evidence type="ECO:0000313" key="2">
    <source>
        <dbReference type="EMBL" id="ATH97101.1"/>
    </source>
</evidence>
<feature type="transmembrane region" description="Helical" evidence="1">
    <location>
        <begin position="29"/>
        <end position="48"/>
    </location>
</feature>
<accession>A0ABN5DPL9</accession>
<name>A0ABN5DPL9_9MICO</name>
<sequence>MEFVTSEPNHPQQDQPAFTPERQQAFSRALLLAATCMILAWGATLLPLPFSLLAGPAGIGALVFLVRLLIVAWPTPARRSASVTAAFGIPASIVVIGLALVSLVFYGPMTQYQECLDSALTNAAVSSCGKDLPGAILEWLHL</sequence>
<dbReference type="EMBL" id="CP023482">
    <property type="protein sequence ID" value="ATH97101.1"/>
    <property type="molecule type" value="Genomic_DNA"/>
</dbReference>
<evidence type="ECO:0008006" key="4">
    <source>
        <dbReference type="Google" id="ProtNLM"/>
    </source>
</evidence>
<organism evidence="2 3">
    <name type="scientific">Dermabacter jinjuensis</name>
    <dbReference type="NCBI Taxonomy" id="1667168"/>
    <lineage>
        <taxon>Bacteria</taxon>
        <taxon>Bacillati</taxon>
        <taxon>Actinomycetota</taxon>
        <taxon>Actinomycetes</taxon>
        <taxon>Micrococcales</taxon>
        <taxon>Dermabacteraceae</taxon>
        <taxon>Dermabacter</taxon>
    </lineage>
</organism>
<protein>
    <recommendedName>
        <fullName evidence="4">AI-2E family transporter</fullName>
    </recommendedName>
</protein>
<gene>
    <name evidence="2" type="ORF">COP05_08380</name>
</gene>
<feature type="transmembrane region" description="Helical" evidence="1">
    <location>
        <begin position="54"/>
        <end position="73"/>
    </location>
</feature>
<proteinExistence type="predicted"/>
<keyword evidence="3" id="KW-1185">Reference proteome</keyword>
<keyword evidence="1" id="KW-0812">Transmembrane</keyword>
<evidence type="ECO:0000313" key="3">
    <source>
        <dbReference type="Proteomes" id="UP000815698"/>
    </source>
</evidence>
<dbReference type="Proteomes" id="UP000815698">
    <property type="component" value="Chromosome"/>
</dbReference>
<reference evidence="2 3" key="1">
    <citation type="journal article" date="2016" name="Int. J. Syst. Evol. Microbiol.">
        <title>Dermabacter jinjuensis sp. nov., a novel species of the genus Dermabacter isolated from a clinical specimen.</title>
        <authorList>
            <person name="Park Y.K."/>
            <person name="Lee K.M."/>
            <person name="Lee W.K."/>
            <person name="Cho M.J."/>
            <person name="Lee H.S."/>
            <person name="Cho Y.G."/>
            <person name="Lee Y.C."/>
            <person name="Lee W.K."/>
            <person name="Seong W.K."/>
            <person name="Hwang K.J."/>
        </authorList>
    </citation>
    <scope>NUCLEOTIDE SEQUENCE [LARGE SCALE GENOMIC DNA]</scope>
    <source>
        <strain evidence="2 3">32T</strain>
    </source>
</reference>
<keyword evidence="1" id="KW-1133">Transmembrane helix</keyword>
<feature type="transmembrane region" description="Helical" evidence="1">
    <location>
        <begin position="85"/>
        <end position="106"/>
    </location>
</feature>
<keyword evidence="1" id="KW-0472">Membrane</keyword>